<reference evidence="3" key="3">
    <citation type="submission" date="2025-09" db="UniProtKB">
        <authorList>
            <consortium name="Ensembl"/>
        </authorList>
    </citation>
    <scope>IDENTIFICATION</scope>
</reference>
<reference evidence="3" key="2">
    <citation type="submission" date="2025-08" db="UniProtKB">
        <authorList>
            <consortium name="Ensembl"/>
        </authorList>
    </citation>
    <scope>IDENTIFICATION</scope>
</reference>
<protein>
    <recommendedName>
        <fullName evidence="2">SGNH hydrolase-type esterase domain-containing protein</fullName>
    </recommendedName>
</protein>
<dbReference type="OMA" id="FIDNWNT"/>
<evidence type="ECO:0000313" key="4">
    <source>
        <dbReference type="Proteomes" id="UP001501920"/>
    </source>
</evidence>
<dbReference type="Ensembl" id="ENSPNAT00000005512.2">
    <property type="protein sequence ID" value="ENSPNAP00000026277.2"/>
    <property type="gene ID" value="ENSPNAG00000011571.2"/>
</dbReference>
<dbReference type="InterPro" id="IPR013830">
    <property type="entry name" value="SGNH_hydro"/>
</dbReference>
<dbReference type="Pfam" id="PF13472">
    <property type="entry name" value="Lipase_GDSL_2"/>
    <property type="match status" value="1"/>
</dbReference>
<evidence type="ECO:0000313" key="3">
    <source>
        <dbReference type="Ensembl" id="ENSPNAP00000026277.2"/>
    </source>
</evidence>
<dbReference type="AlphaFoldDB" id="A0A3B4DPH6"/>
<dbReference type="CDD" id="cd00229">
    <property type="entry name" value="SGNH_hydrolase"/>
    <property type="match status" value="1"/>
</dbReference>
<sequence>MKMPQLPFAGCFVCSECGMFSLTPFSASSDSDSVCTKCQLVSCLVEKVDQLEVRIRGLLRDRQPEAALAAPGTLGRVSTPSTPASEPSQRGEWVTTRRSSRKAKANANAEAKASPPEHHAPPIRVSNRFAPLSEAPTVKPVKSTLVIGDSIVRHVKLATPLGAPAVTVRCLSGARAPDISGNLRLADRRYSRIVIHVGANDIRLRQSEVTKANIREVVKQAQTMSDAVICSGPIPMRRGAEAYSRLTALNRWMSKWCSENQVGFIDNWLRFEGKPGLIGRDGVHPTREGAALLSCSIAHSLLVSRQSSVNRC</sequence>
<feature type="domain" description="SGNH hydrolase-type esterase" evidence="2">
    <location>
        <begin position="156"/>
        <end position="291"/>
    </location>
</feature>
<dbReference type="GeneTree" id="ENSGT01120000277415"/>
<gene>
    <name evidence="3" type="primary">C19orf47</name>
</gene>
<feature type="compositionally biased region" description="Polar residues" evidence="1">
    <location>
        <begin position="76"/>
        <end position="88"/>
    </location>
</feature>
<evidence type="ECO:0000256" key="1">
    <source>
        <dbReference type="SAM" id="MobiDB-lite"/>
    </source>
</evidence>
<dbReference type="Gene3D" id="3.40.50.12700">
    <property type="match status" value="1"/>
</dbReference>
<dbReference type="Gene3D" id="3.40.50.12690">
    <property type="match status" value="1"/>
</dbReference>
<accession>A0A3B4DPH6</accession>
<proteinExistence type="predicted"/>
<dbReference type="Proteomes" id="UP001501920">
    <property type="component" value="Chromosome 26"/>
</dbReference>
<evidence type="ECO:0000259" key="2">
    <source>
        <dbReference type="Pfam" id="PF13472"/>
    </source>
</evidence>
<reference evidence="3 4" key="1">
    <citation type="submission" date="2020-10" db="EMBL/GenBank/DDBJ databases">
        <title>Pygocentrus nattereri (red-bellied piranha) genome, fPygNat1, primary haplotype.</title>
        <authorList>
            <person name="Myers G."/>
            <person name="Meyer A."/>
            <person name="Karagic N."/>
            <person name="Pippel M."/>
            <person name="Winkler S."/>
            <person name="Tracey A."/>
            <person name="Wood J."/>
            <person name="Formenti G."/>
            <person name="Howe K."/>
            <person name="Fedrigo O."/>
            <person name="Jarvis E.D."/>
        </authorList>
    </citation>
    <scope>NUCLEOTIDE SEQUENCE [LARGE SCALE GENOMIC DNA]</scope>
</reference>
<feature type="region of interest" description="Disordered" evidence="1">
    <location>
        <begin position="66"/>
        <end position="124"/>
    </location>
</feature>
<dbReference type="SUPFAM" id="SSF52266">
    <property type="entry name" value="SGNH hydrolase"/>
    <property type="match status" value="1"/>
</dbReference>
<keyword evidence="4" id="KW-1185">Reference proteome</keyword>
<name>A0A3B4DPH6_PYGNA</name>
<feature type="compositionally biased region" description="Low complexity" evidence="1">
    <location>
        <begin position="105"/>
        <end position="114"/>
    </location>
</feature>
<organism evidence="3 4">
    <name type="scientific">Pygocentrus nattereri</name>
    <name type="common">Red-bellied piranha</name>
    <dbReference type="NCBI Taxonomy" id="42514"/>
    <lineage>
        <taxon>Eukaryota</taxon>
        <taxon>Metazoa</taxon>
        <taxon>Chordata</taxon>
        <taxon>Craniata</taxon>
        <taxon>Vertebrata</taxon>
        <taxon>Euteleostomi</taxon>
        <taxon>Actinopterygii</taxon>
        <taxon>Neopterygii</taxon>
        <taxon>Teleostei</taxon>
        <taxon>Ostariophysi</taxon>
        <taxon>Characiformes</taxon>
        <taxon>Characoidei</taxon>
        <taxon>Pygocentrus</taxon>
    </lineage>
</organism>